<dbReference type="PANTHER" id="PTHR10639">
    <property type="entry name" value="CLATHRIN LIGHT CHAIN"/>
    <property type="match status" value="1"/>
</dbReference>
<dbReference type="Proteomes" id="UP000662931">
    <property type="component" value="Chromosome 3"/>
</dbReference>
<evidence type="ECO:0000313" key="8">
    <source>
        <dbReference type="EMBL" id="QPG75643.1"/>
    </source>
</evidence>
<dbReference type="GO" id="GO:0006886">
    <property type="term" value="P:intracellular protein transport"/>
    <property type="evidence" value="ECO:0007669"/>
    <property type="project" value="InterPro"/>
</dbReference>
<reference evidence="8" key="1">
    <citation type="submission" date="2020-10" db="EMBL/GenBank/DDBJ databases">
        <authorList>
            <person name="Roach M.J.R."/>
        </authorList>
    </citation>
    <scope>NUCLEOTIDE SEQUENCE</scope>
    <source>
        <strain evidence="8">CBS 1945</strain>
    </source>
</reference>
<dbReference type="GO" id="GO:0072583">
    <property type="term" value="P:clathrin-dependent endocytosis"/>
    <property type="evidence" value="ECO:0007669"/>
    <property type="project" value="TreeGrafter"/>
</dbReference>
<dbReference type="EMBL" id="CP064814">
    <property type="protein sequence ID" value="QPG75643.1"/>
    <property type="molecule type" value="Genomic_DNA"/>
</dbReference>
<dbReference type="GO" id="GO:0032050">
    <property type="term" value="F:clathrin heavy chain binding"/>
    <property type="evidence" value="ECO:0007669"/>
    <property type="project" value="TreeGrafter"/>
</dbReference>
<dbReference type="OrthoDB" id="5512at2759"/>
<protein>
    <recommendedName>
        <fullName evidence="6">Clathrin light chain</fullName>
    </recommendedName>
</protein>
<evidence type="ECO:0000256" key="3">
    <source>
        <dbReference type="ARBA" id="ARBA00023136"/>
    </source>
</evidence>
<gene>
    <name evidence="8" type="ORF">FOA43_003000</name>
</gene>
<dbReference type="RefSeq" id="XP_038779208.1">
    <property type="nucleotide sequence ID" value="XM_038923280.1"/>
</dbReference>
<keyword evidence="4 6" id="KW-0168">Coated pit</keyword>
<dbReference type="KEGG" id="bnn:FOA43_003000"/>
<accession>A0A875S417</accession>
<dbReference type="GO" id="GO:0005198">
    <property type="term" value="F:structural molecule activity"/>
    <property type="evidence" value="ECO:0007669"/>
    <property type="project" value="InterPro"/>
</dbReference>
<feature type="region of interest" description="Disordered" evidence="7">
    <location>
        <begin position="1"/>
        <end position="99"/>
    </location>
</feature>
<dbReference type="InterPro" id="IPR000996">
    <property type="entry name" value="Clathrin_L-chain"/>
</dbReference>
<evidence type="ECO:0000256" key="4">
    <source>
        <dbReference type="ARBA" id="ARBA00023176"/>
    </source>
</evidence>
<evidence type="ECO:0000256" key="1">
    <source>
        <dbReference type="ARBA" id="ARBA00004180"/>
    </source>
</evidence>
<evidence type="ECO:0000256" key="2">
    <source>
        <dbReference type="ARBA" id="ARBA00005263"/>
    </source>
</evidence>
<dbReference type="AlphaFoldDB" id="A0A875S417"/>
<keyword evidence="5 6" id="KW-0968">Cytoplasmic vesicle</keyword>
<dbReference type="Pfam" id="PF01086">
    <property type="entry name" value="Clathrin_lg_ch"/>
    <property type="match status" value="1"/>
</dbReference>
<keyword evidence="3 6" id="KW-0472">Membrane</keyword>
<dbReference type="PANTHER" id="PTHR10639:SF7">
    <property type="entry name" value="CLATHRIN LIGHT CHAIN"/>
    <property type="match status" value="1"/>
</dbReference>
<name>A0A875S417_EENNA</name>
<proteinExistence type="inferred from homology"/>
<sequence length="228" mass="25848">MADKFPEINDVSVDGDEQMSGGDFLSREKEVLGDEFATAEDVTAQDASATADKDDEFEEFKTQYPELGAGANGSDNEEDFKDSKDSNGSNGSNGYLNVTTRMAKLNMESSEAVKQWKQQREESISKTDSINEKKVDEIKKEAQKATDEFYENYSNKKEELIESTKKEEEEFLKKRDSFLENGTVWERVVEVLKLSKNSNSIDEAHNRDKSRFKELLMMLKDKEDSPGA</sequence>
<evidence type="ECO:0000313" key="9">
    <source>
        <dbReference type="Proteomes" id="UP000662931"/>
    </source>
</evidence>
<keyword evidence="9" id="KW-1185">Reference proteome</keyword>
<dbReference type="PROSITE" id="PS00581">
    <property type="entry name" value="CLATHRIN_LIGHT_CHN_2"/>
    <property type="match status" value="1"/>
</dbReference>
<dbReference type="GeneID" id="62196401"/>
<dbReference type="GO" id="GO:0030130">
    <property type="term" value="C:clathrin coat of trans-Golgi network vesicle"/>
    <property type="evidence" value="ECO:0007669"/>
    <property type="project" value="InterPro"/>
</dbReference>
<comment type="subcellular location">
    <subcellularLocation>
        <location evidence="1 6">Cytoplasmic vesicle membrane</location>
        <topology evidence="1 6">Peripheral membrane protein</topology>
        <orientation evidence="1 6">Cytoplasmic side</orientation>
    </subcellularLocation>
    <subcellularLocation>
        <location evidence="6">Membrane</location>
        <location evidence="6">Coated pit</location>
        <topology evidence="6">Peripheral membrane protein</topology>
        <orientation evidence="6">Cytoplasmic side</orientation>
    </subcellularLocation>
    <text evidence="6">Cytoplasmic face of coated pits and vesicles.</text>
</comment>
<comment type="similarity">
    <text evidence="2 6">Belongs to the clathrin light chain family.</text>
</comment>
<evidence type="ECO:0000256" key="6">
    <source>
        <dbReference type="RuleBase" id="RU363137"/>
    </source>
</evidence>
<dbReference type="GO" id="GO:0030132">
    <property type="term" value="C:clathrin coat of coated pit"/>
    <property type="evidence" value="ECO:0007669"/>
    <property type="project" value="InterPro"/>
</dbReference>
<evidence type="ECO:0000256" key="7">
    <source>
        <dbReference type="SAM" id="MobiDB-lite"/>
    </source>
</evidence>
<organism evidence="8 9">
    <name type="scientific">Eeniella nana</name>
    <name type="common">Yeast</name>
    <name type="synonym">Brettanomyces nanus</name>
    <dbReference type="NCBI Taxonomy" id="13502"/>
    <lineage>
        <taxon>Eukaryota</taxon>
        <taxon>Fungi</taxon>
        <taxon>Dikarya</taxon>
        <taxon>Ascomycota</taxon>
        <taxon>Saccharomycotina</taxon>
        <taxon>Pichiomycetes</taxon>
        <taxon>Pichiales</taxon>
        <taxon>Pichiaceae</taxon>
        <taxon>Brettanomyces</taxon>
    </lineage>
</organism>
<comment type="function">
    <text evidence="6">Clathrin is the major protein of the polyhedral coat of coated pits and vesicles.</text>
</comment>
<evidence type="ECO:0000256" key="5">
    <source>
        <dbReference type="ARBA" id="ARBA00023329"/>
    </source>
</evidence>